<keyword evidence="1" id="KW-1133">Transmembrane helix</keyword>
<comment type="caution">
    <text evidence="2">The sequence shown here is derived from an EMBL/GenBank/DDBJ whole genome shotgun (WGS) entry which is preliminary data.</text>
</comment>
<evidence type="ECO:0000313" key="3">
    <source>
        <dbReference type="Proteomes" id="UP000824243"/>
    </source>
</evidence>
<reference evidence="2" key="2">
    <citation type="submission" date="2021-04" db="EMBL/GenBank/DDBJ databases">
        <authorList>
            <person name="Gilroy R."/>
        </authorList>
    </citation>
    <scope>NUCLEOTIDE SEQUENCE</scope>
    <source>
        <strain evidence="2">ChiSjej5B23-15282</strain>
    </source>
</reference>
<evidence type="ECO:0000256" key="1">
    <source>
        <dbReference type="SAM" id="Phobius"/>
    </source>
</evidence>
<feature type="transmembrane region" description="Helical" evidence="1">
    <location>
        <begin position="7"/>
        <end position="27"/>
    </location>
</feature>
<organism evidence="2 3">
    <name type="scientific">Candidatus Mediterraneibacter caccavium</name>
    <dbReference type="NCBI Taxonomy" id="2838661"/>
    <lineage>
        <taxon>Bacteria</taxon>
        <taxon>Bacillati</taxon>
        <taxon>Bacillota</taxon>
        <taxon>Clostridia</taxon>
        <taxon>Lachnospirales</taxon>
        <taxon>Lachnospiraceae</taxon>
        <taxon>Mediterraneibacter</taxon>
    </lineage>
</organism>
<evidence type="ECO:0000313" key="2">
    <source>
        <dbReference type="EMBL" id="HIX48330.1"/>
    </source>
</evidence>
<proteinExistence type="predicted"/>
<feature type="transmembrane region" description="Helical" evidence="1">
    <location>
        <begin position="33"/>
        <end position="51"/>
    </location>
</feature>
<dbReference type="AlphaFoldDB" id="A0A9D1VX99"/>
<reference evidence="2" key="1">
    <citation type="journal article" date="2021" name="PeerJ">
        <title>Extensive microbial diversity within the chicken gut microbiome revealed by metagenomics and culture.</title>
        <authorList>
            <person name="Gilroy R."/>
            <person name="Ravi A."/>
            <person name="Getino M."/>
            <person name="Pursley I."/>
            <person name="Horton D.L."/>
            <person name="Alikhan N.F."/>
            <person name="Baker D."/>
            <person name="Gharbi K."/>
            <person name="Hall N."/>
            <person name="Watson M."/>
            <person name="Adriaenssens E.M."/>
            <person name="Foster-Nyarko E."/>
            <person name="Jarju S."/>
            <person name="Secka A."/>
            <person name="Antonio M."/>
            <person name="Oren A."/>
            <person name="Chaudhuri R.R."/>
            <person name="La Ragione R."/>
            <person name="Hildebrand F."/>
            <person name="Pallen M.J."/>
        </authorList>
    </citation>
    <scope>NUCLEOTIDE SEQUENCE</scope>
    <source>
        <strain evidence="2">ChiSjej5B23-15282</strain>
    </source>
</reference>
<dbReference type="Proteomes" id="UP000824243">
    <property type="component" value="Unassembled WGS sequence"/>
</dbReference>
<name>A0A9D1VX99_9FIRM</name>
<dbReference type="EMBL" id="DXFA01000089">
    <property type="protein sequence ID" value="HIX48330.1"/>
    <property type="molecule type" value="Genomic_DNA"/>
</dbReference>
<protein>
    <submittedName>
        <fullName evidence="2">Uncharacterized protein</fullName>
    </submittedName>
</protein>
<gene>
    <name evidence="2" type="ORF">H9981_04870</name>
</gene>
<sequence length="59" mass="6404">MYIRKSLLGGLTAAAGMTALAVLTVLFCFTETQLPTIVYAAAWIGCLYAMLRGASRIYR</sequence>
<accession>A0A9D1VX99</accession>
<keyword evidence="1" id="KW-0812">Transmembrane</keyword>
<keyword evidence="1" id="KW-0472">Membrane</keyword>